<keyword evidence="2" id="KW-1185">Reference proteome</keyword>
<dbReference type="EMBL" id="BSTX01000001">
    <property type="protein sequence ID" value="GLZ77288.1"/>
    <property type="molecule type" value="Genomic_DNA"/>
</dbReference>
<dbReference type="Proteomes" id="UP001165079">
    <property type="component" value="Unassembled WGS sequence"/>
</dbReference>
<evidence type="ECO:0000313" key="2">
    <source>
        <dbReference type="Proteomes" id="UP001165079"/>
    </source>
</evidence>
<comment type="caution">
    <text evidence="1">The sequence shown here is derived from an EMBL/GenBank/DDBJ whole genome shotgun (WGS) entry which is preliminary data.</text>
</comment>
<evidence type="ECO:0000313" key="1">
    <source>
        <dbReference type="EMBL" id="GLZ77288.1"/>
    </source>
</evidence>
<organism evidence="1 2">
    <name type="scientific">Actinorhabdospora filicis</name>
    <dbReference type="NCBI Taxonomy" id="1785913"/>
    <lineage>
        <taxon>Bacteria</taxon>
        <taxon>Bacillati</taxon>
        <taxon>Actinomycetota</taxon>
        <taxon>Actinomycetes</taxon>
        <taxon>Micromonosporales</taxon>
        <taxon>Micromonosporaceae</taxon>
        <taxon>Actinorhabdospora</taxon>
    </lineage>
</organism>
<dbReference type="AlphaFoldDB" id="A0A9W6W8S9"/>
<proteinExistence type="predicted"/>
<dbReference type="InterPro" id="IPR012467">
    <property type="entry name" value="DUF1684"/>
</dbReference>
<dbReference type="PANTHER" id="PTHR41913">
    <property type="entry name" value="DUF1684 DOMAIN-CONTAINING PROTEIN"/>
    <property type="match status" value="1"/>
</dbReference>
<name>A0A9W6W8S9_9ACTN</name>
<evidence type="ECO:0008006" key="3">
    <source>
        <dbReference type="Google" id="ProtNLM"/>
    </source>
</evidence>
<protein>
    <recommendedName>
        <fullName evidence="3">DUF1684 domain-containing protein</fullName>
    </recommendedName>
</protein>
<accession>A0A9W6W8S9</accession>
<gene>
    <name evidence="1" type="ORF">Afil01_20950</name>
</gene>
<dbReference type="Pfam" id="PF07920">
    <property type="entry name" value="DUF1684"/>
    <property type="match status" value="1"/>
</dbReference>
<dbReference type="RefSeq" id="WP_285662415.1">
    <property type="nucleotide sequence ID" value="NZ_BSTX01000001.1"/>
</dbReference>
<reference evidence="1" key="1">
    <citation type="submission" date="2023-03" db="EMBL/GenBank/DDBJ databases">
        <title>Actinorhabdospora filicis NBRC 111898.</title>
        <authorList>
            <person name="Ichikawa N."/>
            <person name="Sato H."/>
            <person name="Tonouchi N."/>
        </authorList>
    </citation>
    <scope>NUCLEOTIDE SEQUENCE</scope>
    <source>
        <strain evidence="1">NBRC 111898</strain>
    </source>
</reference>
<dbReference type="PANTHER" id="PTHR41913:SF1">
    <property type="entry name" value="DUF1684 DOMAIN-CONTAINING PROTEIN"/>
    <property type="match status" value="1"/>
</dbReference>
<sequence>MAFEDLVVSRLDGWKAWREGRDERFRRPDSALSLTSMSWLEEGPASFDEVPGTWEVVPDGVTLTASAADGFTLAGEPVDGTVLIPLVDTSSGGSLKHGERVVEVIERGGDYAFRVRDPKSPALLAFTGVPAYAPSAEWVIEADFVRDEREVVIGSVIEGLNQDARAAGTASFTKDGVEYSLTVFSGGGLYVLFRDGTSGVTTNASARWLDVEEVADGKVLLDFNRAGNLPCAFNEYSTCPVPPWENRLSLAIEAGEQIPA</sequence>